<dbReference type="CDD" id="cd02440">
    <property type="entry name" value="AdoMet_MTases"/>
    <property type="match status" value="2"/>
</dbReference>
<protein>
    <recommendedName>
        <fullName evidence="5">Methyltransferase type 12 domain-containing protein</fullName>
    </recommendedName>
</protein>
<evidence type="ECO:0000256" key="2">
    <source>
        <dbReference type="ARBA" id="ARBA00022603"/>
    </source>
</evidence>
<feature type="compositionally biased region" description="Low complexity" evidence="4">
    <location>
        <begin position="23"/>
        <end position="34"/>
    </location>
</feature>
<dbReference type="SUPFAM" id="SSF53335">
    <property type="entry name" value="S-adenosyl-L-methionine-dependent methyltransferases"/>
    <property type="match status" value="2"/>
</dbReference>
<dbReference type="STRING" id="100787.A0A0G4MDL0"/>
<accession>A0A0G4MDL0</accession>
<dbReference type="PANTHER" id="PTHR22809">
    <property type="entry name" value="METHYLTRANSFERASE-RELATED"/>
    <property type="match status" value="1"/>
</dbReference>
<proteinExistence type="inferred from homology"/>
<sequence>MASSLTPASGTPADEQGLVEKTAALALAQPDAQPKSQDAPPAHRSHDPENNLKRSDPFQFGSRLFNEGDDVYEFNAWDHVETDDAYKEYAEEQYEMQRQSPVSDFDKNRLNANPARMWDLFYKNNTANFFKNRKWLQQEFPILGEVTKEDAGPAVILEIGAGAGNTAFPVLANNKNPALKVHACDYSKKAVEVMRGHEEYDTKHMQADVWDVTSDELPPGLGEESVDVAILVFIFSALNPNQWQKAVENVHRLLKPGGQVCFRDYGRGDLAQVRFKKGRYLDENFYVRGDGTRVYFFELDELRTIWKGVVEKEGEAATKELFEIEDLGVFRRMLVNRARKLRISVEDAGPAVILEIGAGAGNTAFPVLANNKNPALKVHACDYSKKAVEVMRGHEEYDTKHMQADVWDVTSDELPPGLGEESVDVAILVFIFSALNPNQWQKAVENVHRLLKPGGQVCFRDYGRGDLAQVRFKKGRYLDENFYVRGDGTRVYFFELDELRTIWKGVIDKEGEAATKELFEIEDLGVDRRMLVNRARKLRMYRCWMQGKFKKI</sequence>
<keyword evidence="7" id="KW-1185">Reference proteome</keyword>
<evidence type="ECO:0000313" key="7">
    <source>
        <dbReference type="Proteomes" id="UP000044602"/>
    </source>
</evidence>
<feature type="compositionally biased region" description="Basic and acidic residues" evidence="4">
    <location>
        <begin position="44"/>
        <end position="56"/>
    </location>
</feature>
<feature type="region of interest" description="Disordered" evidence="4">
    <location>
        <begin position="1"/>
        <end position="59"/>
    </location>
</feature>
<comment type="similarity">
    <text evidence="1">Belongs to the methyltransferase superfamily. METL family.</text>
</comment>
<dbReference type="Proteomes" id="UP000044602">
    <property type="component" value="Unassembled WGS sequence"/>
</dbReference>
<evidence type="ECO:0000259" key="5">
    <source>
        <dbReference type="Pfam" id="PF08242"/>
    </source>
</evidence>
<feature type="domain" description="Methyltransferase type 12" evidence="5">
    <location>
        <begin position="354"/>
        <end position="456"/>
    </location>
</feature>
<dbReference type="GO" id="GO:0032259">
    <property type="term" value="P:methylation"/>
    <property type="evidence" value="ECO:0007669"/>
    <property type="project" value="UniProtKB-KW"/>
</dbReference>
<dbReference type="AlphaFoldDB" id="A0A0G4MDL0"/>
<evidence type="ECO:0000313" key="6">
    <source>
        <dbReference type="EMBL" id="CRK32378.1"/>
    </source>
</evidence>
<dbReference type="Pfam" id="PF08242">
    <property type="entry name" value="Methyltransf_12"/>
    <property type="match status" value="2"/>
</dbReference>
<dbReference type="PANTHER" id="PTHR22809:SF11">
    <property type="entry name" value="TRNA N(3)-METHYLCYTIDINE METHYLTRANSFERASE METTL2"/>
    <property type="match status" value="1"/>
</dbReference>
<evidence type="ECO:0000256" key="1">
    <source>
        <dbReference type="ARBA" id="ARBA00009725"/>
    </source>
</evidence>
<evidence type="ECO:0000256" key="3">
    <source>
        <dbReference type="ARBA" id="ARBA00022679"/>
    </source>
</evidence>
<keyword evidence="3" id="KW-0808">Transferase</keyword>
<dbReference type="InterPro" id="IPR026113">
    <property type="entry name" value="METTL2/6/8-like"/>
</dbReference>
<evidence type="ECO:0000256" key="4">
    <source>
        <dbReference type="SAM" id="MobiDB-lite"/>
    </source>
</evidence>
<feature type="domain" description="Methyltransferase type 12" evidence="5">
    <location>
        <begin position="157"/>
        <end position="259"/>
    </location>
</feature>
<reference evidence="6 7" key="1">
    <citation type="submission" date="2015-05" db="EMBL/GenBank/DDBJ databases">
        <authorList>
            <person name="Wang D.B."/>
            <person name="Wang M."/>
        </authorList>
    </citation>
    <scope>NUCLEOTIDE SEQUENCE [LARGE SCALE GENOMIC DNA]</scope>
    <source>
        <strain evidence="6">VL1</strain>
    </source>
</reference>
<keyword evidence="2" id="KW-0489">Methyltransferase</keyword>
<dbReference type="EMBL" id="CVQH01022083">
    <property type="protein sequence ID" value="CRK32378.1"/>
    <property type="molecule type" value="Genomic_DNA"/>
</dbReference>
<dbReference type="InterPro" id="IPR013217">
    <property type="entry name" value="Methyltransf_12"/>
</dbReference>
<dbReference type="InterPro" id="IPR029063">
    <property type="entry name" value="SAM-dependent_MTases_sf"/>
</dbReference>
<dbReference type="GO" id="GO:0052735">
    <property type="term" value="F:tRNA (cytidine-3-)-methyltransferase activity"/>
    <property type="evidence" value="ECO:0007669"/>
    <property type="project" value="TreeGrafter"/>
</dbReference>
<dbReference type="Gene3D" id="3.40.50.150">
    <property type="entry name" value="Vaccinia Virus protein VP39"/>
    <property type="match status" value="2"/>
</dbReference>
<organism evidence="6 7">
    <name type="scientific">Verticillium longisporum</name>
    <name type="common">Verticillium dahliae var. longisporum</name>
    <dbReference type="NCBI Taxonomy" id="100787"/>
    <lineage>
        <taxon>Eukaryota</taxon>
        <taxon>Fungi</taxon>
        <taxon>Dikarya</taxon>
        <taxon>Ascomycota</taxon>
        <taxon>Pezizomycotina</taxon>
        <taxon>Sordariomycetes</taxon>
        <taxon>Hypocreomycetidae</taxon>
        <taxon>Glomerellales</taxon>
        <taxon>Plectosphaerellaceae</taxon>
        <taxon>Verticillium</taxon>
    </lineage>
</organism>
<name>A0A0G4MDL0_VERLO</name>
<gene>
    <name evidence="6" type="ORF">BN1708_005767</name>
</gene>